<dbReference type="Proteomes" id="UP000076603">
    <property type="component" value="Unassembled WGS sequence"/>
</dbReference>
<dbReference type="SUPFAM" id="SSF52172">
    <property type="entry name" value="CheY-like"/>
    <property type="match status" value="1"/>
</dbReference>
<reference evidence="12 13" key="1">
    <citation type="submission" date="2016-04" db="EMBL/GenBank/DDBJ databases">
        <title>Genome sequence of Clostridium magnum DSM 2767.</title>
        <authorList>
            <person name="Poehlein A."/>
            <person name="Uhlig R."/>
            <person name="Fischer R."/>
            <person name="Bahl H."/>
            <person name="Daniel R."/>
        </authorList>
    </citation>
    <scope>NUCLEOTIDE SEQUENCE [LARGE SCALE GENOMIC DNA]</scope>
    <source>
        <strain evidence="12 13">DSM 2767</strain>
    </source>
</reference>
<keyword evidence="2 8" id="KW-0597">Phosphoprotein</keyword>
<evidence type="ECO:0000256" key="9">
    <source>
        <dbReference type="PROSITE-ProRule" id="PRU01091"/>
    </source>
</evidence>
<dbReference type="InterPro" id="IPR001867">
    <property type="entry name" value="OmpR/PhoB-type_DNA-bd"/>
</dbReference>
<dbReference type="PATRIC" id="fig|1121326.3.peg.4430"/>
<name>A0A162RZP0_9CLOT</name>
<evidence type="ECO:0000256" key="4">
    <source>
        <dbReference type="ARBA" id="ARBA00023015"/>
    </source>
</evidence>
<comment type="caution">
    <text evidence="12">The sequence shown here is derived from an EMBL/GenBank/DDBJ whole genome shotgun (WGS) entry which is preliminary data.</text>
</comment>
<dbReference type="SMART" id="SM00448">
    <property type="entry name" value="REC"/>
    <property type="match status" value="1"/>
</dbReference>
<dbReference type="InterPro" id="IPR016032">
    <property type="entry name" value="Sig_transdc_resp-reg_C-effctor"/>
</dbReference>
<evidence type="ECO:0000256" key="1">
    <source>
        <dbReference type="ARBA" id="ARBA00018672"/>
    </source>
</evidence>
<keyword evidence="5 9" id="KW-0238">DNA-binding</keyword>
<evidence type="ECO:0000256" key="3">
    <source>
        <dbReference type="ARBA" id="ARBA00023012"/>
    </source>
</evidence>
<dbReference type="SUPFAM" id="SSF46894">
    <property type="entry name" value="C-terminal effector domain of the bipartite response regulators"/>
    <property type="match status" value="1"/>
</dbReference>
<keyword evidence="6" id="KW-0804">Transcription</keyword>
<gene>
    <name evidence="12" type="primary">walR_2</name>
    <name evidence="12" type="ORF">CLMAG_43660</name>
</gene>
<dbReference type="PROSITE" id="PS51755">
    <property type="entry name" value="OMPR_PHOB"/>
    <property type="match status" value="1"/>
</dbReference>
<sequence>MKRGKVLIVDDEINITELIAVNLEEEFDVIICYNGLEAVDIASKEIPDIILLDIMLPGIDGFEVCRKIRNNKSTSEIPIIMLTVKREEKDKVQGLKLGADDYITKPFSINELLARIDAVLRRVASKSHIDENRNNDIIQIGDIEIDNNKYEVKKKGIIIELTLREFKLLQTLIKHKGQLVSREVLLKEVWGYNNAGDSRTLDVHIRKLRKKLEDNDKFPQYIETVRGLGYMIKG</sequence>
<keyword evidence="3" id="KW-0902">Two-component regulatory system</keyword>
<dbReference type="InterPro" id="IPR036388">
    <property type="entry name" value="WH-like_DNA-bd_sf"/>
</dbReference>
<evidence type="ECO:0000313" key="12">
    <source>
        <dbReference type="EMBL" id="KZL90594.1"/>
    </source>
</evidence>
<evidence type="ECO:0000313" key="13">
    <source>
        <dbReference type="Proteomes" id="UP000076603"/>
    </source>
</evidence>
<dbReference type="SMART" id="SM00862">
    <property type="entry name" value="Trans_reg_C"/>
    <property type="match status" value="1"/>
</dbReference>
<dbReference type="Gene3D" id="1.10.10.10">
    <property type="entry name" value="Winged helix-like DNA-binding domain superfamily/Winged helix DNA-binding domain"/>
    <property type="match status" value="1"/>
</dbReference>
<comment type="function">
    <text evidence="7">May play the central regulatory role in sporulation. It may be an element of the effector pathway responsible for the activation of sporulation genes in response to nutritional stress. Spo0A may act in concert with spo0H (a sigma factor) to control the expression of some genes that are critical to the sporulation process.</text>
</comment>
<dbReference type="AlphaFoldDB" id="A0A162RZP0"/>
<dbReference type="PROSITE" id="PS50110">
    <property type="entry name" value="RESPONSE_REGULATORY"/>
    <property type="match status" value="1"/>
</dbReference>
<dbReference type="EMBL" id="LWAE01000005">
    <property type="protein sequence ID" value="KZL90594.1"/>
    <property type="molecule type" value="Genomic_DNA"/>
</dbReference>
<evidence type="ECO:0000259" key="11">
    <source>
        <dbReference type="PROSITE" id="PS51755"/>
    </source>
</evidence>
<evidence type="ECO:0000256" key="2">
    <source>
        <dbReference type="ARBA" id="ARBA00022553"/>
    </source>
</evidence>
<keyword evidence="13" id="KW-1185">Reference proteome</keyword>
<organism evidence="12 13">
    <name type="scientific">Clostridium magnum DSM 2767</name>
    <dbReference type="NCBI Taxonomy" id="1121326"/>
    <lineage>
        <taxon>Bacteria</taxon>
        <taxon>Bacillati</taxon>
        <taxon>Bacillota</taxon>
        <taxon>Clostridia</taxon>
        <taxon>Eubacteriales</taxon>
        <taxon>Clostridiaceae</taxon>
        <taxon>Clostridium</taxon>
    </lineage>
</organism>
<evidence type="ECO:0000256" key="5">
    <source>
        <dbReference type="ARBA" id="ARBA00023125"/>
    </source>
</evidence>
<feature type="domain" description="OmpR/PhoB-type" evidence="11">
    <location>
        <begin position="135"/>
        <end position="234"/>
    </location>
</feature>
<dbReference type="InterPro" id="IPR039420">
    <property type="entry name" value="WalR-like"/>
</dbReference>
<proteinExistence type="predicted"/>
<dbReference type="PANTHER" id="PTHR48111:SF73">
    <property type="entry name" value="ALKALINE PHOSPHATASE SYNTHESIS TRANSCRIPTIONAL REGULATORY PROTEIN PHOP"/>
    <property type="match status" value="1"/>
</dbReference>
<accession>A0A162RZP0</accession>
<dbReference type="Gene3D" id="6.10.250.690">
    <property type="match status" value="1"/>
</dbReference>
<feature type="modified residue" description="4-aspartylphosphate" evidence="8">
    <location>
        <position position="53"/>
    </location>
</feature>
<evidence type="ECO:0000256" key="6">
    <source>
        <dbReference type="ARBA" id="ARBA00023163"/>
    </source>
</evidence>
<keyword evidence="4" id="KW-0805">Transcription regulation</keyword>
<dbReference type="OrthoDB" id="9790442at2"/>
<feature type="DNA-binding region" description="OmpR/PhoB-type" evidence="9">
    <location>
        <begin position="135"/>
        <end position="234"/>
    </location>
</feature>
<dbReference type="RefSeq" id="WP_066626913.1">
    <property type="nucleotide sequence ID" value="NZ_FQXL01000011.1"/>
</dbReference>
<feature type="domain" description="Response regulatory" evidence="10">
    <location>
        <begin position="5"/>
        <end position="120"/>
    </location>
</feature>
<evidence type="ECO:0000256" key="8">
    <source>
        <dbReference type="PROSITE-ProRule" id="PRU00169"/>
    </source>
</evidence>
<dbReference type="CDD" id="cd00383">
    <property type="entry name" value="trans_reg_C"/>
    <property type="match status" value="1"/>
</dbReference>
<evidence type="ECO:0000256" key="7">
    <source>
        <dbReference type="ARBA" id="ARBA00024867"/>
    </source>
</evidence>
<dbReference type="InterPro" id="IPR011006">
    <property type="entry name" value="CheY-like_superfamily"/>
</dbReference>
<dbReference type="InterPro" id="IPR001789">
    <property type="entry name" value="Sig_transdc_resp-reg_receiver"/>
</dbReference>
<evidence type="ECO:0000259" key="10">
    <source>
        <dbReference type="PROSITE" id="PS50110"/>
    </source>
</evidence>
<dbReference type="GO" id="GO:0032993">
    <property type="term" value="C:protein-DNA complex"/>
    <property type="evidence" value="ECO:0007669"/>
    <property type="project" value="TreeGrafter"/>
</dbReference>
<dbReference type="GO" id="GO:0005829">
    <property type="term" value="C:cytosol"/>
    <property type="evidence" value="ECO:0007669"/>
    <property type="project" value="TreeGrafter"/>
</dbReference>
<dbReference type="Pfam" id="PF00072">
    <property type="entry name" value="Response_reg"/>
    <property type="match status" value="1"/>
</dbReference>
<dbReference type="GO" id="GO:0000156">
    <property type="term" value="F:phosphorelay response regulator activity"/>
    <property type="evidence" value="ECO:0007669"/>
    <property type="project" value="TreeGrafter"/>
</dbReference>
<dbReference type="Pfam" id="PF00486">
    <property type="entry name" value="Trans_reg_C"/>
    <property type="match status" value="1"/>
</dbReference>
<dbReference type="GO" id="GO:0000976">
    <property type="term" value="F:transcription cis-regulatory region binding"/>
    <property type="evidence" value="ECO:0007669"/>
    <property type="project" value="TreeGrafter"/>
</dbReference>
<dbReference type="STRING" id="1121326.CLMAG_43660"/>
<dbReference type="Gene3D" id="3.40.50.2300">
    <property type="match status" value="1"/>
</dbReference>
<dbReference type="FunFam" id="3.40.50.2300:FF:000001">
    <property type="entry name" value="DNA-binding response regulator PhoB"/>
    <property type="match status" value="1"/>
</dbReference>
<dbReference type="FunFam" id="1.10.10.10:FF:000018">
    <property type="entry name" value="DNA-binding response regulator ResD"/>
    <property type="match status" value="1"/>
</dbReference>
<protein>
    <recommendedName>
        <fullName evidence="1">Stage 0 sporulation protein A homolog</fullName>
    </recommendedName>
</protein>
<dbReference type="GO" id="GO:0006355">
    <property type="term" value="P:regulation of DNA-templated transcription"/>
    <property type="evidence" value="ECO:0007669"/>
    <property type="project" value="InterPro"/>
</dbReference>
<dbReference type="PANTHER" id="PTHR48111">
    <property type="entry name" value="REGULATOR OF RPOS"/>
    <property type="match status" value="1"/>
</dbReference>